<dbReference type="SUPFAM" id="SSF56801">
    <property type="entry name" value="Acetyl-CoA synthetase-like"/>
    <property type="match status" value="1"/>
</dbReference>
<dbReference type="FunFam" id="3.30.300.30:FF:000007">
    <property type="entry name" value="4-coumarate--CoA ligase 2"/>
    <property type="match status" value="1"/>
</dbReference>
<dbReference type="AlphaFoldDB" id="A0ABD0YRE5"/>
<comment type="caution">
    <text evidence="6">The sequence shown here is derived from an EMBL/GenBank/DDBJ whole genome shotgun (WGS) entry which is preliminary data.</text>
</comment>
<evidence type="ECO:0000256" key="1">
    <source>
        <dbReference type="ARBA" id="ARBA00004275"/>
    </source>
</evidence>
<comment type="subcellular location">
    <subcellularLocation>
        <location evidence="1">Peroxisome</location>
    </subcellularLocation>
</comment>
<gene>
    <name evidence="6" type="ORF">AAG570_008621</name>
</gene>
<keyword evidence="7" id="KW-1185">Reference proteome</keyword>
<dbReference type="PROSITE" id="PS00455">
    <property type="entry name" value="AMP_BINDING"/>
    <property type="match status" value="1"/>
</dbReference>
<evidence type="ECO:0000256" key="2">
    <source>
        <dbReference type="ARBA" id="ARBA00006432"/>
    </source>
</evidence>
<reference evidence="6 7" key="1">
    <citation type="submission" date="2024-07" db="EMBL/GenBank/DDBJ databases">
        <title>Chromosome-level genome assembly of the water stick insect Ranatra chinensis (Heteroptera: Nepidae).</title>
        <authorList>
            <person name="Liu X."/>
        </authorList>
    </citation>
    <scope>NUCLEOTIDE SEQUENCE [LARGE SCALE GENOMIC DNA]</scope>
    <source>
        <strain evidence="6">Cailab_2021Rc</strain>
        <tissue evidence="6">Muscle</tissue>
    </source>
</reference>
<feature type="domain" description="AMP-dependent synthetase/ligase" evidence="4">
    <location>
        <begin position="11"/>
        <end position="377"/>
    </location>
</feature>
<evidence type="ECO:0000313" key="6">
    <source>
        <dbReference type="EMBL" id="KAL1138558.1"/>
    </source>
</evidence>
<comment type="similarity">
    <text evidence="2">Belongs to the ATP-dependent AMP-binding enzyme family.</text>
</comment>
<dbReference type="PANTHER" id="PTHR24096:SF422">
    <property type="entry name" value="BCDNA.GH02901"/>
    <property type="match status" value="1"/>
</dbReference>
<dbReference type="InterPro" id="IPR025110">
    <property type="entry name" value="AMP-bd_C"/>
</dbReference>
<dbReference type="InterPro" id="IPR042099">
    <property type="entry name" value="ANL_N_sf"/>
</dbReference>
<feature type="domain" description="AMP-binding enzyme C-terminal" evidence="5">
    <location>
        <begin position="428"/>
        <end position="504"/>
    </location>
</feature>
<proteinExistence type="inferred from homology"/>
<dbReference type="PANTHER" id="PTHR24096">
    <property type="entry name" value="LONG-CHAIN-FATTY-ACID--COA LIGASE"/>
    <property type="match status" value="1"/>
</dbReference>
<dbReference type="EMBL" id="JBFDAA010000003">
    <property type="protein sequence ID" value="KAL1138558.1"/>
    <property type="molecule type" value="Genomic_DNA"/>
</dbReference>
<organism evidence="6 7">
    <name type="scientific">Ranatra chinensis</name>
    <dbReference type="NCBI Taxonomy" id="642074"/>
    <lineage>
        <taxon>Eukaryota</taxon>
        <taxon>Metazoa</taxon>
        <taxon>Ecdysozoa</taxon>
        <taxon>Arthropoda</taxon>
        <taxon>Hexapoda</taxon>
        <taxon>Insecta</taxon>
        <taxon>Pterygota</taxon>
        <taxon>Neoptera</taxon>
        <taxon>Paraneoptera</taxon>
        <taxon>Hemiptera</taxon>
        <taxon>Heteroptera</taxon>
        <taxon>Panheteroptera</taxon>
        <taxon>Nepomorpha</taxon>
        <taxon>Nepidae</taxon>
        <taxon>Ranatrinae</taxon>
        <taxon>Ranatra</taxon>
    </lineage>
</organism>
<dbReference type="Pfam" id="PF13193">
    <property type="entry name" value="AMP-binding_C"/>
    <property type="match status" value="1"/>
</dbReference>
<dbReference type="InterPro" id="IPR020845">
    <property type="entry name" value="AMP-binding_CS"/>
</dbReference>
<dbReference type="Proteomes" id="UP001558652">
    <property type="component" value="Unassembled WGS sequence"/>
</dbReference>
<name>A0ABD0YRE5_9HEMI</name>
<evidence type="ECO:0000256" key="3">
    <source>
        <dbReference type="ARBA" id="ARBA00023140"/>
    </source>
</evidence>
<protein>
    <recommendedName>
        <fullName evidence="8">4-coumarate--CoA ligase</fullName>
    </recommendedName>
</protein>
<dbReference type="Pfam" id="PF00501">
    <property type="entry name" value="AMP-binding"/>
    <property type="match status" value="1"/>
</dbReference>
<keyword evidence="3" id="KW-0576">Peroxisome</keyword>
<sequence>MECCLQECGFTGKTYTYAQLRKISIRLASFLVKLGLQPNDVVTLILPNIAEFPAALLGALEAGLIVSPINPLYTADEILQQVEDSNCKCIITHTECLSKAISVQTSVKSSTHSFLNVICINDSHEKNIPEGIINFSEIIKEDIDTSSLIKRRQGIKLDDTALLPYSSGTTGMPKGVCLTHNSLNANIAQLMHPSVNLIEPSTGDYQSVVPGILPFFHLYGLGVVMFHALKKGAKLATLPKFDIQAFLKLLYDNKEITLYVAPPVILFLGSHPSVKPEHLEHINSIITGGAPCGVPDIERIQDKRRINIFQGISYGMTEASPVVTFPSNTCSDVSSVGAPISLTLGKVVCPKNPSIDLSIGEIGELCFKGPQIMKGYHNQPLATANTIDKDGWLHTGDLGYVLNNDNFTVVDRVKELIKVKGFQVAPAELEEVLRTHPDIEDAGVTSLPCKYSGETPVAFIVPKGSSSKLDTTQIQEYVSKKVAPYKQISQVFKIDKIPKSLSGKILRRELKLIVEEMERKK</sequence>
<evidence type="ECO:0000313" key="7">
    <source>
        <dbReference type="Proteomes" id="UP001558652"/>
    </source>
</evidence>
<evidence type="ECO:0000259" key="4">
    <source>
        <dbReference type="Pfam" id="PF00501"/>
    </source>
</evidence>
<dbReference type="Gene3D" id="3.30.300.30">
    <property type="match status" value="1"/>
</dbReference>
<accession>A0ABD0YRE5</accession>
<dbReference type="InterPro" id="IPR000873">
    <property type="entry name" value="AMP-dep_synth/lig_dom"/>
</dbReference>
<dbReference type="InterPro" id="IPR045851">
    <property type="entry name" value="AMP-bd_C_sf"/>
</dbReference>
<evidence type="ECO:0008006" key="8">
    <source>
        <dbReference type="Google" id="ProtNLM"/>
    </source>
</evidence>
<dbReference type="GO" id="GO:0005777">
    <property type="term" value="C:peroxisome"/>
    <property type="evidence" value="ECO:0007669"/>
    <property type="project" value="UniProtKB-SubCell"/>
</dbReference>
<dbReference type="GO" id="GO:0003824">
    <property type="term" value="F:catalytic activity"/>
    <property type="evidence" value="ECO:0007669"/>
    <property type="project" value="UniProtKB-ARBA"/>
</dbReference>
<evidence type="ECO:0000259" key="5">
    <source>
        <dbReference type="Pfam" id="PF13193"/>
    </source>
</evidence>
<dbReference type="Gene3D" id="3.40.50.12780">
    <property type="entry name" value="N-terminal domain of ligase-like"/>
    <property type="match status" value="1"/>
</dbReference>